<gene>
    <name evidence="1" type="ORF">BP00DRAFT_456892</name>
</gene>
<evidence type="ECO:0000313" key="2">
    <source>
        <dbReference type="Proteomes" id="UP000248817"/>
    </source>
</evidence>
<sequence length="220" mass="24598">MYFSIGQQLMRQDPAYYLLYVLARPDHNWKLVSYPYYAKFAQPGDSTFFRHIDINILRAVEGMLRVGRRIAQMLEKIRLVLLITQTTTNAPADAVDPAAVLPPRTVTWARRGGVRDQGMANLSVKATGKSPALTTPANIKIAVEHHIPHPMPEWGSETPIWNGGIDDTPVFVILRGLKYDVGASMTSGPVRVHARKDDTRAIEYATLCDKQIMVPTEKSD</sequence>
<dbReference type="Proteomes" id="UP000248817">
    <property type="component" value="Unassembled WGS sequence"/>
</dbReference>
<evidence type="ECO:0000313" key="1">
    <source>
        <dbReference type="EMBL" id="PYI31566.1"/>
    </source>
</evidence>
<name>A0A2V5J9N9_9EURO</name>
<organism evidence="1 2">
    <name type="scientific">Aspergillus indologenus CBS 114.80</name>
    <dbReference type="NCBI Taxonomy" id="1450541"/>
    <lineage>
        <taxon>Eukaryota</taxon>
        <taxon>Fungi</taxon>
        <taxon>Dikarya</taxon>
        <taxon>Ascomycota</taxon>
        <taxon>Pezizomycotina</taxon>
        <taxon>Eurotiomycetes</taxon>
        <taxon>Eurotiomycetidae</taxon>
        <taxon>Eurotiales</taxon>
        <taxon>Aspergillaceae</taxon>
        <taxon>Aspergillus</taxon>
        <taxon>Aspergillus subgen. Circumdati</taxon>
    </lineage>
</organism>
<protein>
    <submittedName>
        <fullName evidence="1">Uncharacterized protein</fullName>
    </submittedName>
</protein>
<accession>A0A2V5J9N9</accession>
<reference evidence="1 2" key="1">
    <citation type="submission" date="2018-02" db="EMBL/GenBank/DDBJ databases">
        <title>The genomes of Aspergillus section Nigri reveals drivers in fungal speciation.</title>
        <authorList>
            <consortium name="DOE Joint Genome Institute"/>
            <person name="Vesth T.C."/>
            <person name="Nybo J."/>
            <person name="Theobald S."/>
            <person name="Brandl J."/>
            <person name="Frisvad J.C."/>
            <person name="Nielsen K.F."/>
            <person name="Lyhne E.K."/>
            <person name="Kogle M.E."/>
            <person name="Kuo A."/>
            <person name="Riley R."/>
            <person name="Clum A."/>
            <person name="Nolan M."/>
            <person name="Lipzen A."/>
            <person name="Salamov A."/>
            <person name="Henrissat B."/>
            <person name="Wiebenga A."/>
            <person name="De vries R.P."/>
            <person name="Grigoriev I.V."/>
            <person name="Mortensen U.H."/>
            <person name="Andersen M.R."/>
            <person name="Baker S.E."/>
        </authorList>
    </citation>
    <scope>NUCLEOTIDE SEQUENCE [LARGE SCALE GENOMIC DNA]</scope>
    <source>
        <strain evidence="1 2">CBS 114.80</strain>
    </source>
</reference>
<keyword evidence="2" id="KW-1185">Reference proteome</keyword>
<dbReference type="AlphaFoldDB" id="A0A2V5J9N9"/>
<proteinExistence type="predicted"/>
<dbReference type="EMBL" id="KZ825501">
    <property type="protein sequence ID" value="PYI31566.1"/>
    <property type="molecule type" value="Genomic_DNA"/>
</dbReference>